<sequence length="470" mass="52646">MRKITRARSSSTMFLSSSATPTSSTSQLEKEDPSFPNAKRVKYKQPSPISEKKRGKTTKIVNSTITLSDHKPNSTTNTLWNPRDPLHIKSVKEALHVSNTPTTVACREQEQNKVLQFCKSSVQSQNSGSLYVCGLPGTGKTLSIEATNHLLFSWTKEAGLQLPQLLAINCTVLFLTQYHDYLPCKSSDVRSPLQHLHDLYSHTKETYPGRMMLVIIDEMDYLITRDKGVLHDLFMLTTLPFSRLILIGIANAIDLADRFLPKLQFLNCKPIVVTFCAYSKEQVLKILQQRLMVLDYKVFESDALELCARKVAAGSGDMRRALGACMSAIEVLEIDMKDHAKSQEINMVSYDHMSVALSKAFKSPFVDTIQSLPQHQLILLCSLVKLLKMKKSSTTMGELNKSYLNVCKSTQVPACGAMDFSNMCQVLCDQGLLKLSQSRQDKLKKVTLLTDIADVGFALKGNRFFRNCLE</sequence>
<evidence type="ECO:0000259" key="9">
    <source>
        <dbReference type="SMART" id="SM00382"/>
    </source>
</evidence>
<dbReference type="OrthoDB" id="1926878at2759"/>
<name>A0A0K9NRA3_ZOSMR</name>
<dbReference type="SUPFAM" id="SSF52540">
    <property type="entry name" value="P-loop containing nucleoside triphosphate hydrolases"/>
    <property type="match status" value="1"/>
</dbReference>
<evidence type="ECO:0000313" key="11">
    <source>
        <dbReference type="EMBL" id="KMZ58525.1"/>
    </source>
</evidence>
<dbReference type="Pfam" id="PF09079">
    <property type="entry name" value="WHD_Cdc6"/>
    <property type="match status" value="1"/>
</dbReference>
<evidence type="ECO:0000256" key="3">
    <source>
        <dbReference type="ARBA" id="ARBA00022618"/>
    </source>
</evidence>
<dbReference type="Pfam" id="PF22606">
    <property type="entry name" value="Cdc6-ORC-like_ATPase_lid"/>
    <property type="match status" value="1"/>
</dbReference>
<keyword evidence="3 11" id="KW-0132">Cell division</keyword>
<dbReference type="EMBL" id="LFYR01001927">
    <property type="protein sequence ID" value="KMZ58525.1"/>
    <property type="molecule type" value="Genomic_DNA"/>
</dbReference>
<feature type="compositionally biased region" description="Low complexity" evidence="8">
    <location>
        <begin position="9"/>
        <end position="26"/>
    </location>
</feature>
<keyword evidence="5" id="KW-0539">Nucleus</keyword>
<comment type="caution">
    <text evidence="11">The sequence shown here is derived from an EMBL/GenBank/DDBJ whole genome shotgun (WGS) entry which is preliminary data.</text>
</comment>
<feature type="domain" description="Cdc6 C-terminal" evidence="10">
    <location>
        <begin position="380"/>
        <end position="459"/>
    </location>
</feature>
<dbReference type="SMART" id="SM01074">
    <property type="entry name" value="Cdc6_C"/>
    <property type="match status" value="1"/>
</dbReference>
<dbReference type="Pfam" id="PF13401">
    <property type="entry name" value="AAA_22"/>
    <property type="match status" value="1"/>
</dbReference>
<keyword evidence="6" id="KW-0131">Cell cycle</keyword>
<proteinExistence type="inferred from homology"/>
<comment type="subcellular location">
    <subcellularLocation>
        <location evidence="1">Nucleus</location>
    </subcellularLocation>
</comment>
<dbReference type="CDD" id="cd00009">
    <property type="entry name" value="AAA"/>
    <property type="match status" value="1"/>
</dbReference>
<dbReference type="Proteomes" id="UP000036987">
    <property type="component" value="Unassembled WGS sequence"/>
</dbReference>
<feature type="region of interest" description="Disordered" evidence="8">
    <location>
        <begin position="1"/>
        <end position="56"/>
    </location>
</feature>
<evidence type="ECO:0000256" key="2">
    <source>
        <dbReference type="ARBA" id="ARBA00006184"/>
    </source>
</evidence>
<organism evidence="11 12">
    <name type="scientific">Zostera marina</name>
    <name type="common">Eelgrass</name>
    <dbReference type="NCBI Taxonomy" id="29655"/>
    <lineage>
        <taxon>Eukaryota</taxon>
        <taxon>Viridiplantae</taxon>
        <taxon>Streptophyta</taxon>
        <taxon>Embryophyta</taxon>
        <taxon>Tracheophyta</taxon>
        <taxon>Spermatophyta</taxon>
        <taxon>Magnoliopsida</taxon>
        <taxon>Liliopsida</taxon>
        <taxon>Zosteraceae</taxon>
        <taxon>Zostera</taxon>
    </lineage>
</organism>
<keyword evidence="4" id="KW-0235">DNA replication</keyword>
<dbReference type="InterPro" id="IPR016314">
    <property type="entry name" value="Cdc6/18"/>
</dbReference>
<accession>A0A0K9NRA3</accession>
<comment type="similarity">
    <text evidence="2 7">Belongs to the CDC6/cdc18 family.</text>
</comment>
<evidence type="ECO:0000256" key="5">
    <source>
        <dbReference type="ARBA" id="ARBA00023242"/>
    </source>
</evidence>
<dbReference type="InterPro" id="IPR027417">
    <property type="entry name" value="P-loop_NTPase"/>
</dbReference>
<dbReference type="GO" id="GO:0005634">
    <property type="term" value="C:nucleus"/>
    <property type="evidence" value="ECO:0000318"/>
    <property type="project" value="GO_Central"/>
</dbReference>
<evidence type="ECO:0000256" key="8">
    <source>
        <dbReference type="SAM" id="MobiDB-lite"/>
    </source>
</evidence>
<dbReference type="PIRSF" id="PIRSF001767">
    <property type="entry name" value="Cdc6"/>
    <property type="match status" value="1"/>
</dbReference>
<dbReference type="PANTHER" id="PTHR10763">
    <property type="entry name" value="CELL DIVISION CONTROL PROTEIN 6-RELATED"/>
    <property type="match status" value="1"/>
</dbReference>
<gene>
    <name evidence="11" type="ORF">ZOSMA_76G00810</name>
</gene>
<dbReference type="GO" id="GO:0006270">
    <property type="term" value="P:DNA replication initiation"/>
    <property type="evidence" value="ECO:0000318"/>
    <property type="project" value="GO_Central"/>
</dbReference>
<evidence type="ECO:0000256" key="6">
    <source>
        <dbReference type="ARBA" id="ARBA00023306"/>
    </source>
</evidence>
<dbReference type="STRING" id="29655.A0A0K9NRA3"/>
<dbReference type="Gene3D" id="1.10.8.60">
    <property type="match status" value="1"/>
</dbReference>
<dbReference type="GO" id="GO:0016887">
    <property type="term" value="F:ATP hydrolysis activity"/>
    <property type="evidence" value="ECO:0007669"/>
    <property type="project" value="InterPro"/>
</dbReference>
<dbReference type="InterPro" id="IPR036390">
    <property type="entry name" value="WH_DNA-bd_sf"/>
</dbReference>
<protein>
    <recommendedName>
        <fullName evidence="7">Cell division control protein</fullName>
    </recommendedName>
</protein>
<dbReference type="GO" id="GO:0033314">
    <property type="term" value="P:mitotic DNA replication checkpoint signaling"/>
    <property type="evidence" value="ECO:0000318"/>
    <property type="project" value="GO_Central"/>
</dbReference>
<evidence type="ECO:0000313" key="12">
    <source>
        <dbReference type="Proteomes" id="UP000036987"/>
    </source>
</evidence>
<dbReference type="InterPro" id="IPR049945">
    <property type="entry name" value="AAA_22"/>
</dbReference>
<evidence type="ECO:0000256" key="4">
    <source>
        <dbReference type="ARBA" id="ARBA00022705"/>
    </source>
</evidence>
<dbReference type="InterPro" id="IPR054425">
    <property type="entry name" value="Cdc6_ORC1-like_ATPase_lid"/>
</dbReference>
<dbReference type="Gene3D" id="3.40.50.300">
    <property type="entry name" value="P-loop containing nucleotide triphosphate hydrolases"/>
    <property type="match status" value="1"/>
</dbReference>
<dbReference type="AlphaFoldDB" id="A0A0K9NRA3"/>
<dbReference type="PANTHER" id="PTHR10763:SF26">
    <property type="entry name" value="CELL DIVISION CONTROL PROTEIN 6 HOMOLOG"/>
    <property type="match status" value="1"/>
</dbReference>
<dbReference type="OMA" id="WPTDEVY"/>
<reference evidence="12" key="1">
    <citation type="journal article" date="2016" name="Nature">
        <title>The genome of the seagrass Zostera marina reveals angiosperm adaptation to the sea.</title>
        <authorList>
            <person name="Olsen J.L."/>
            <person name="Rouze P."/>
            <person name="Verhelst B."/>
            <person name="Lin Y.-C."/>
            <person name="Bayer T."/>
            <person name="Collen J."/>
            <person name="Dattolo E."/>
            <person name="De Paoli E."/>
            <person name="Dittami S."/>
            <person name="Maumus F."/>
            <person name="Michel G."/>
            <person name="Kersting A."/>
            <person name="Lauritano C."/>
            <person name="Lohaus R."/>
            <person name="Toepel M."/>
            <person name="Tonon T."/>
            <person name="Vanneste K."/>
            <person name="Amirebrahimi M."/>
            <person name="Brakel J."/>
            <person name="Bostroem C."/>
            <person name="Chovatia M."/>
            <person name="Grimwood J."/>
            <person name="Jenkins J.W."/>
            <person name="Jueterbock A."/>
            <person name="Mraz A."/>
            <person name="Stam W.T."/>
            <person name="Tice H."/>
            <person name="Bornberg-Bauer E."/>
            <person name="Green P.J."/>
            <person name="Pearson G.A."/>
            <person name="Procaccini G."/>
            <person name="Duarte C.M."/>
            <person name="Schmutz J."/>
            <person name="Reusch T.B.H."/>
            <person name="Van de Peer Y."/>
        </authorList>
    </citation>
    <scope>NUCLEOTIDE SEQUENCE [LARGE SCALE GENOMIC DNA]</scope>
    <source>
        <strain evidence="12">cv. Finnish</strain>
    </source>
</reference>
<dbReference type="Gene3D" id="1.10.10.10">
    <property type="entry name" value="Winged helix-like DNA-binding domain superfamily/Winged helix DNA-binding domain"/>
    <property type="match status" value="1"/>
</dbReference>
<dbReference type="GO" id="GO:0051301">
    <property type="term" value="P:cell division"/>
    <property type="evidence" value="ECO:0007669"/>
    <property type="project" value="UniProtKB-UniRule"/>
</dbReference>
<evidence type="ECO:0000256" key="1">
    <source>
        <dbReference type="ARBA" id="ARBA00004123"/>
    </source>
</evidence>
<dbReference type="InterPro" id="IPR003593">
    <property type="entry name" value="AAA+_ATPase"/>
</dbReference>
<dbReference type="InterPro" id="IPR036388">
    <property type="entry name" value="WH-like_DNA-bd_sf"/>
</dbReference>
<keyword evidence="12" id="KW-1185">Reference proteome</keyword>
<evidence type="ECO:0000256" key="7">
    <source>
        <dbReference type="PIRNR" id="PIRNR001767"/>
    </source>
</evidence>
<dbReference type="SUPFAM" id="SSF46785">
    <property type="entry name" value="Winged helix' DNA-binding domain"/>
    <property type="match status" value="1"/>
</dbReference>
<dbReference type="GO" id="GO:0003688">
    <property type="term" value="F:DNA replication origin binding"/>
    <property type="evidence" value="ECO:0000318"/>
    <property type="project" value="GO_Central"/>
</dbReference>
<dbReference type="InterPro" id="IPR015163">
    <property type="entry name" value="Cdc6_C"/>
</dbReference>
<evidence type="ECO:0000259" key="10">
    <source>
        <dbReference type="SMART" id="SM01074"/>
    </source>
</evidence>
<dbReference type="InterPro" id="IPR050311">
    <property type="entry name" value="ORC1/CDC6"/>
</dbReference>
<feature type="domain" description="AAA+ ATPase" evidence="9">
    <location>
        <begin position="126"/>
        <end position="269"/>
    </location>
</feature>
<dbReference type="SMART" id="SM00382">
    <property type="entry name" value="AAA"/>
    <property type="match status" value="1"/>
</dbReference>